<keyword evidence="2 3" id="KW-0175">Coiled coil</keyword>
<organism evidence="5">
    <name type="scientific">marine metagenome</name>
    <dbReference type="NCBI Taxonomy" id="408172"/>
    <lineage>
        <taxon>unclassified sequences</taxon>
        <taxon>metagenomes</taxon>
        <taxon>ecological metagenomes</taxon>
    </lineage>
</organism>
<dbReference type="AlphaFoldDB" id="A0A382QER4"/>
<reference evidence="5" key="1">
    <citation type="submission" date="2018-05" db="EMBL/GenBank/DDBJ databases">
        <authorList>
            <person name="Lanie J.A."/>
            <person name="Ng W.-L."/>
            <person name="Kazmierczak K.M."/>
            <person name="Andrzejewski T.M."/>
            <person name="Davidsen T.M."/>
            <person name="Wayne K.J."/>
            <person name="Tettelin H."/>
            <person name="Glass J.I."/>
            <person name="Rusch D."/>
            <person name="Podicherti R."/>
            <person name="Tsui H.-C.T."/>
            <person name="Winkler M.E."/>
        </authorList>
    </citation>
    <scope>NUCLEOTIDE SEQUENCE</scope>
</reference>
<feature type="coiled-coil region" evidence="3">
    <location>
        <begin position="104"/>
        <end position="227"/>
    </location>
</feature>
<keyword evidence="4" id="KW-0812">Transmembrane</keyword>
<keyword evidence="4" id="KW-1133">Transmembrane helix</keyword>
<evidence type="ECO:0000313" key="5">
    <source>
        <dbReference type="EMBL" id="SVC83418.1"/>
    </source>
</evidence>
<dbReference type="PANTHER" id="PTHR32347">
    <property type="entry name" value="EFFLUX SYSTEM COMPONENT YKNX-RELATED"/>
    <property type="match status" value="1"/>
</dbReference>
<sequence>MTEIQNKKNDGRKWWIIGILLTVVATGAFLATDQIADPSESSLPSYPVQQGEFVISLKLKGGELEAVQAENIVAPRVRGQLKIVELFPEGEVVEVGDLLVQFEQTDFNKRVMDAEQQVESAKADMEKTQATHKAEISGLEADITNTEANLRLAELKVERMAFEATVQKEEAEIEARKAGLSKEQALEKLESQKIINGAEVKKRHLEIERKERELVKARKEFESTTINAEKPGLVVYGKVWKGERPEKIRVGDEVWGGVNVISLPDLSHMQVKTYVNEVDVDKLDTGQVATIKLDALPEPI</sequence>
<accession>A0A382QER4</accession>
<feature type="transmembrane region" description="Helical" evidence="4">
    <location>
        <begin position="14"/>
        <end position="32"/>
    </location>
</feature>
<name>A0A382QER4_9ZZZZ</name>
<dbReference type="InterPro" id="IPR050465">
    <property type="entry name" value="UPF0194_transport"/>
</dbReference>
<evidence type="ECO:0000256" key="4">
    <source>
        <dbReference type="SAM" id="Phobius"/>
    </source>
</evidence>
<evidence type="ECO:0000256" key="3">
    <source>
        <dbReference type="SAM" id="Coils"/>
    </source>
</evidence>
<dbReference type="SUPFAM" id="SSF111369">
    <property type="entry name" value="HlyD-like secretion proteins"/>
    <property type="match status" value="1"/>
</dbReference>
<feature type="non-terminal residue" evidence="5">
    <location>
        <position position="300"/>
    </location>
</feature>
<evidence type="ECO:0000256" key="2">
    <source>
        <dbReference type="ARBA" id="ARBA00023054"/>
    </source>
</evidence>
<proteinExistence type="predicted"/>
<evidence type="ECO:0008006" key="6">
    <source>
        <dbReference type="Google" id="ProtNLM"/>
    </source>
</evidence>
<dbReference type="Gene3D" id="2.40.30.170">
    <property type="match status" value="1"/>
</dbReference>
<dbReference type="GO" id="GO:0030313">
    <property type="term" value="C:cell envelope"/>
    <property type="evidence" value="ECO:0007669"/>
    <property type="project" value="UniProtKB-SubCell"/>
</dbReference>
<protein>
    <recommendedName>
        <fullName evidence="6">RND efflux pump membrane fusion protein barrel-sandwich domain-containing protein</fullName>
    </recommendedName>
</protein>
<dbReference type="EMBL" id="UINC01113659">
    <property type="protein sequence ID" value="SVC83418.1"/>
    <property type="molecule type" value="Genomic_DNA"/>
</dbReference>
<gene>
    <name evidence="5" type="ORF">METZ01_LOCUS336272</name>
</gene>
<keyword evidence="4" id="KW-0472">Membrane</keyword>
<evidence type="ECO:0000256" key="1">
    <source>
        <dbReference type="ARBA" id="ARBA00004196"/>
    </source>
</evidence>
<comment type="subcellular location">
    <subcellularLocation>
        <location evidence="1">Cell envelope</location>
    </subcellularLocation>
</comment>